<comment type="caution">
    <text evidence="1">The sequence shown here is derived from an EMBL/GenBank/DDBJ whole genome shotgun (WGS) entry which is preliminary data.</text>
</comment>
<proteinExistence type="predicted"/>
<dbReference type="OrthoDB" id="3226519at2759"/>
<sequence>MRFFGQNDNDTFTIGTGVNNTVMLAYKSCETFYVNQDPVELSYCFHDWADVVDYVAPNCQSTQNAHGGLCVADDRQWFIQVQTNAQ</sequence>
<keyword evidence="2" id="KW-1185">Reference proteome</keyword>
<protein>
    <submittedName>
        <fullName evidence="1">Uncharacterized protein</fullName>
    </submittedName>
</protein>
<evidence type="ECO:0000313" key="2">
    <source>
        <dbReference type="Proteomes" id="UP000772434"/>
    </source>
</evidence>
<dbReference type="Proteomes" id="UP000772434">
    <property type="component" value="Unassembled WGS sequence"/>
</dbReference>
<name>A0A9P5PRH1_9AGAR</name>
<dbReference type="EMBL" id="JADNRY010000067">
    <property type="protein sequence ID" value="KAF9067852.1"/>
    <property type="molecule type" value="Genomic_DNA"/>
</dbReference>
<dbReference type="AlphaFoldDB" id="A0A9P5PRH1"/>
<gene>
    <name evidence="1" type="ORF">BDP27DRAFT_1328160</name>
</gene>
<evidence type="ECO:0000313" key="1">
    <source>
        <dbReference type="EMBL" id="KAF9067852.1"/>
    </source>
</evidence>
<reference evidence="1" key="1">
    <citation type="submission" date="2020-11" db="EMBL/GenBank/DDBJ databases">
        <authorList>
            <consortium name="DOE Joint Genome Institute"/>
            <person name="Ahrendt S."/>
            <person name="Riley R."/>
            <person name="Andreopoulos W."/>
            <person name="Labutti K."/>
            <person name="Pangilinan J."/>
            <person name="Ruiz-Duenas F.J."/>
            <person name="Barrasa J.M."/>
            <person name="Sanchez-Garcia M."/>
            <person name="Camarero S."/>
            <person name="Miyauchi S."/>
            <person name="Serrano A."/>
            <person name="Linde D."/>
            <person name="Babiker R."/>
            <person name="Drula E."/>
            <person name="Ayuso-Fernandez I."/>
            <person name="Pacheco R."/>
            <person name="Padilla G."/>
            <person name="Ferreira P."/>
            <person name="Barriuso J."/>
            <person name="Kellner H."/>
            <person name="Castanera R."/>
            <person name="Alfaro M."/>
            <person name="Ramirez L."/>
            <person name="Pisabarro A.G."/>
            <person name="Kuo A."/>
            <person name="Tritt A."/>
            <person name="Lipzen A."/>
            <person name="He G."/>
            <person name="Yan M."/>
            <person name="Ng V."/>
            <person name="Cullen D."/>
            <person name="Martin F."/>
            <person name="Rosso M.-N."/>
            <person name="Henrissat B."/>
            <person name="Hibbett D."/>
            <person name="Martinez A.T."/>
            <person name="Grigoriev I.V."/>
        </authorList>
    </citation>
    <scope>NUCLEOTIDE SEQUENCE</scope>
    <source>
        <strain evidence="1">AH 40177</strain>
    </source>
</reference>
<organism evidence="1 2">
    <name type="scientific">Rhodocollybia butyracea</name>
    <dbReference type="NCBI Taxonomy" id="206335"/>
    <lineage>
        <taxon>Eukaryota</taxon>
        <taxon>Fungi</taxon>
        <taxon>Dikarya</taxon>
        <taxon>Basidiomycota</taxon>
        <taxon>Agaricomycotina</taxon>
        <taxon>Agaricomycetes</taxon>
        <taxon>Agaricomycetidae</taxon>
        <taxon>Agaricales</taxon>
        <taxon>Marasmiineae</taxon>
        <taxon>Omphalotaceae</taxon>
        <taxon>Rhodocollybia</taxon>
    </lineage>
</organism>
<accession>A0A9P5PRH1</accession>